<dbReference type="InterPro" id="IPR036986">
    <property type="entry name" value="S4_RNA-bd_sf"/>
</dbReference>
<keyword evidence="2 4" id="KW-0694">RNA-binding</keyword>
<dbReference type="Pfam" id="PF00849">
    <property type="entry name" value="PseudoU_synth_2"/>
    <property type="match status" value="1"/>
</dbReference>
<evidence type="ECO:0000256" key="4">
    <source>
        <dbReference type="PROSITE-ProRule" id="PRU00182"/>
    </source>
</evidence>
<dbReference type="GO" id="GO:0000455">
    <property type="term" value="P:enzyme-directed rRNA pseudouridine synthesis"/>
    <property type="evidence" value="ECO:0007669"/>
    <property type="project" value="UniProtKB-ARBA"/>
</dbReference>
<dbReference type="InterPro" id="IPR006145">
    <property type="entry name" value="PsdUridine_synth_RsuA/RluA"/>
</dbReference>
<dbReference type="GO" id="GO:0003723">
    <property type="term" value="F:RNA binding"/>
    <property type="evidence" value="ECO:0007669"/>
    <property type="project" value="UniProtKB-KW"/>
</dbReference>
<dbReference type="EMBL" id="VFSY01000001">
    <property type="protein sequence ID" value="TPI03100.1"/>
    <property type="molecule type" value="Genomic_DNA"/>
</dbReference>
<proteinExistence type="inferred from homology"/>
<dbReference type="GO" id="GO:0120159">
    <property type="term" value="F:rRNA pseudouridine synthase activity"/>
    <property type="evidence" value="ECO:0007669"/>
    <property type="project" value="UniProtKB-ARBA"/>
</dbReference>
<accession>A0A502M2F9</accession>
<dbReference type="InterPro" id="IPR018496">
    <property type="entry name" value="PsdUridine_synth_RsuA/RluB_CS"/>
</dbReference>
<dbReference type="InterPro" id="IPR002942">
    <property type="entry name" value="S4_RNA-bd"/>
</dbReference>
<comment type="caution">
    <text evidence="6">The sequence shown here is derived from an EMBL/GenBank/DDBJ whole genome shotgun (WGS) entry which is preliminary data.</text>
</comment>
<reference evidence="6 7" key="1">
    <citation type="submission" date="2019-06" db="EMBL/GenBank/DDBJ databases">
        <title>A comparative genomics study of ostrich specific Mycoplasmas.</title>
        <authorList>
            <person name="Botes A."/>
            <person name="Nel T."/>
        </authorList>
    </citation>
    <scope>NUCLEOTIDE SEQUENCE [LARGE SCALE GENOMIC DNA]</scope>
    <source>
        <strain evidence="6 7">Ms01</strain>
    </source>
</reference>
<dbReference type="PROSITE" id="PS01149">
    <property type="entry name" value="PSI_RSU"/>
    <property type="match status" value="1"/>
</dbReference>
<dbReference type="InterPro" id="IPR020094">
    <property type="entry name" value="TruA/RsuA/RluB/E/F_N"/>
</dbReference>
<dbReference type="PROSITE" id="PS50889">
    <property type="entry name" value="S4"/>
    <property type="match status" value="1"/>
</dbReference>
<dbReference type="Pfam" id="PF01479">
    <property type="entry name" value="S4"/>
    <property type="match status" value="1"/>
</dbReference>
<dbReference type="CDD" id="cd00165">
    <property type="entry name" value="S4"/>
    <property type="match status" value="1"/>
</dbReference>
<comment type="similarity">
    <text evidence="1">Belongs to the pseudouridine synthase RsuA family.</text>
</comment>
<dbReference type="InterPro" id="IPR020103">
    <property type="entry name" value="PsdUridine_synth_cat_dom_sf"/>
</dbReference>
<evidence type="ECO:0000313" key="6">
    <source>
        <dbReference type="EMBL" id="TPI03100.1"/>
    </source>
</evidence>
<dbReference type="PANTHER" id="PTHR47683">
    <property type="entry name" value="PSEUDOURIDINE SYNTHASE FAMILY PROTEIN-RELATED"/>
    <property type="match status" value="1"/>
</dbReference>
<dbReference type="Gene3D" id="3.30.70.580">
    <property type="entry name" value="Pseudouridine synthase I, catalytic domain, N-terminal subdomain"/>
    <property type="match status" value="1"/>
</dbReference>
<dbReference type="SMART" id="SM00363">
    <property type="entry name" value="S4"/>
    <property type="match status" value="1"/>
</dbReference>
<evidence type="ECO:0000256" key="1">
    <source>
        <dbReference type="ARBA" id="ARBA00008348"/>
    </source>
</evidence>
<dbReference type="SUPFAM" id="SSF55174">
    <property type="entry name" value="Alpha-L RNA-binding motif"/>
    <property type="match status" value="1"/>
</dbReference>
<protein>
    <submittedName>
        <fullName evidence="6">rRNA pseudouridine synthase</fullName>
    </submittedName>
</protein>
<dbReference type="Proteomes" id="UP000317904">
    <property type="component" value="Unassembled WGS sequence"/>
</dbReference>
<dbReference type="Gene3D" id="3.30.70.1560">
    <property type="entry name" value="Alpha-L RNA-binding motif"/>
    <property type="match status" value="1"/>
</dbReference>
<dbReference type="Gene3D" id="3.10.290.10">
    <property type="entry name" value="RNA-binding S4 domain"/>
    <property type="match status" value="1"/>
</dbReference>
<dbReference type="AlphaFoldDB" id="A0A502M2F9"/>
<evidence type="ECO:0000256" key="2">
    <source>
        <dbReference type="ARBA" id="ARBA00022884"/>
    </source>
</evidence>
<sequence>MMKIRIEKVIASLYPYTRAEIKDLIKKGLIKVNNEIIKKPINIDIENDLVYFDNELIKYKEFYYYMFNKPAGYICANYDKYESTIFDILDLDNRQYFAYGRLDKDTEGLLIISNDGKLGHYLLSPKHKVAKKYYLKVNKEFTENIKTYTKPIKIGEDEFIKDYQFEFIDDFSAYLTIYEGKFHQVKRMLEFFNYEVIYLKRLSFGNLILDKKLKLGEIRELNQDEIEILKSREN</sequence>
<evidence type="ECO:0000313" key="7">
    <source>
        <dbReference type="Proteomes" id="UP000317904"/>
    </source>
</evidence>
<dbReference type="PANTHER" id="PTHR47683:SF4">
    <property type="entry name" value="PSEUDOURIDINE SYNTHASE"/>
    <property type="match status" value="1"/>
</dbReference>
<gene>
    <name evidence="6" type="ORF">FJM01_00100</name>
</gene>
<feature type="domain" description="RNA-binding S4" evidence="5">
    <location>
        <begin position="4"/>
        <end position="61"/>
    </location>
</feature>
<evidence type="ECO:0000256" key="3">
    <source>
        <dbReference type="ARBA" id="ARBA00023235"/>
    </source>
</evidence>
<dbReference type="InterPro" id="IPR050343">
    <property type="entry name" value="RsuA_PseudoU_synthase"/>
</dbReference>
<name>A0A502M2F9_9MOLU</name>
<keyword evidence="3" id="KW-0413">Isomerase</keyword>
<dbReference type="SUPFAM" id="SSF55120">
    <property type="entry name" value="Pseudouridine synthase"/>
    <property type="match status" value="1"/>
</dbReference>
<evidence type="ECO:0000259" key="5">
    <source>
        <dbReference type="SMART" id="SM00363"/>
    </source>
</evidence>
<organism evidence="6 7">
    <name type="scientific">Mycoplasma struthionis</name>
    <dbReference type="NCBI Taxonomy" id="538220"/>
    <lineage>
        <taxon>Bacteria</taxon>
        <taxon>Bacillati</taxon>
        <taxon>Mycoplasmatota</taxon>
        <taxon>Mollicutes</taxon>
        <taxon>Mycoplasmataceae</taxon>
        <taxon>Mycoplasma</taxon>
    </lineage>
</organism>
<dbReference type="InterPro" id="IPR042092">
    <property type="entry name" value="PsdUridine_s_RsuA/RluB/E/F_cat"/>
</dbReference>